<proteinExistence type="predicted"/>
<dbReference type="EMBL" id="KN846973">
    <property type="protein sequence ID" value="KIW78157.1"/>
    <property type="molecule type" value="Genomic_DNA"/>
</dbReference>
<accession>A0A0D2EVA0</accession>
<protein>
    <submittedName>
        <fullName evidence="1">Uncharacterized protein</fullName>
    </submittedName>
</protein>
<organism evidence="1 2">
    <name type="scientific">Fonsecaea pedrosoi CBS 271.37</name>
    <dbReference type="NCBI Taxonomy" id="1442368"/>
    <lineage>
        <taxon>Eukaryota</taxon>
        <taxon>Fungi</taxon>
        <taxon>Dikarya</taxon>
        <taxon>Ascomycota</taxon>
        <taxon>Pezizomycotina</taxon>
        <taxon>Eurotiomycetes</taxon>
        <taxon>Chaetothyriomycetidae</taxon>
        <taxon>Chaetothyriales</taxon>
        <taxon>Herpotrichiellaceae</taxon>
        <taxon>Fonsecaea</taxon>
    </lineage>
</organism>
<dbReference type="HOGENOM" id="CLU_2333633_0_0_1"/>
<gene>
    <name evidence="1" type="ORF">Z517_07990</name>
</gene>
<evidence type="ECO:0000313" key="2">
    <source>
        <dbReference type="Proteomes" id="UP000053029"/>
    </source>
</evidence>
<reference evidence="1 2" key="1">
    <citation type="submission" date="2015-01" db="EMBL/GenBank/DDBJ databases">
        <title>The Genome Sequence of Fonsecaea pedrosoi CBS 271.37.</title>
        <authorList>
            <consortium name="The Broad Institute Genomics Platform"/>
            <person name="Cuomo C."/>
            <person name="de Hoog S."/>
            <person name="Gorbushina A."/>
            <person name="Stielow B."/>
            <person name="Teixiera M."/>
            <person name="Abouelleil A."/>
            <person name="Chapman S.B."/>
            <person name="Priest M."/>
            <person name="Young S.K."/>
            <person name="Wortman J."/>
            <person name="Nusbaum C."/>
            <person name="Birren B."/>
        </authorList>
    </citation>
    <scope>NUCLEOTIDE SEQUENCE [LARGE SCALE GENOMIC DNA]</scope>
    <source>
        <strain evidence="1 2">CBS 271.37</strain>
    </source>
</reference>
<sequence length="98" mass="10475">MPHTPDFIPGHSETSAVSLAALYTDALQPLADLTIPATDHGVAQNPAADPSIEHPALSINMRDLCYGHPTSELRILDTILWVIVFGTLNCCATLLKPS</sequence>
<dbReference type="AlphaFoldDB" id="A0A0D2EVA0"/>
<dbReference type="Proteomes" id="UP000053029">
    <property type="component" value="Unassembled WGS sequence"/>
</dbReference>
<evidence type="ECO:0000313" key="1">
    <source>
        <dbReference type="EMBL" id="KIW78157.1"/>
    </source>
</evidence>
<dbReference type="VEuPathDB" id="FungiDB:Z517_07990"/>
<dbReference type="RefSeq" id="XP_013281965.1">
    <property type="nucleotide sequence ID" value="XM_013426511.1"/>
</dbReference>
<dbReference type="GeneID" id="25307480"/>
<name>A0A0D2EVA0_9EURO</name>
<keyword evidence="2" id="KW-1185">Reference proteome</keyword>